<organism evidence="1 2">
    <name type="scientific">Pleurodeles waltl</name>
    <name type="common">Iberian ribbed newt</name>
    <dbReference type="NCBI Taxonomy" id="8319"/>
    <lineage>
        <taxon>Eukaryota</taxon>
        <taxon>Metazoa</taxon>
        <taxon>Chordata</taxon>
        <taxon>Craniata</taxon>
        <taxon>Vertebrata</taxon>
        <taxon>Euteleostomi</taxon>
        <taxon>Amphibia</taxon>
        <taxon>Batrachia</taxon>
        <taxon>Caudata</taxon>
        <taxon>Salamandroidea</taxon>
        <taxon>Salamandridae</taxon>
        <taxon>Pleurodelinae</taxon>
        <taxon>Pleurodeles</taxon>
    </lineage>
</organism>
<gene>
    <name evidence="1" type="ORF">NDU88_008209</name>
</gene>
<dbReference type="AlphaFoldDB" id="A0AAV7RW81"/>
<dbReference type="EMBL" id="JANPWB010000009">
    <property type="protein sequence ID" value="KAJ1155479.1"/>
    <property type="molecule type" value="Genomic_DNA"/>
</dbReference>
<accession>A0AAV7RW81</accession>
<name>A0AAV7RW81_PLEWA</name>
<sequence length="155" mass="15589">MVEGDVVACGEDGVKGVTGCVGGCVDELCEAEIGEVFGEGGGVGVIVVFVVEVQVPEEDVVREGECVVAGKVGDGVAERCPGSWGSIDECSSERGAGVRTDLEVKEFGGAEGVVQGGFDFEGGFVDDGYASTVFVGAVSASDFVSVRDGYGDVGC</sequence>
<dbReference type="Proteomes" id="UP001066276">
    <property type="component" value="Chromosome 5"/>
</dbReference>
<comment type="caution">
    <text evidence="1">The sequence shown here is derived from an EMBL/GenBank/DDBJ whole genome shotgun (WGS) entry which is preliminary data.</text>
</comment>
<evidence type="ECO:0000313" key="1">
    <source>
        <dbReference type="EMBL" id="KAJ1155479.1"/>
    </source>
</evidence>
<evidence type="ECO:0000313" key="2">
    <source>
        <dbReference type="Proteomes" id="UP001066276"/>
    </source>
</evidence>
<proteinExistence type="predicted"/>
<keyword evidence="2" id="KW-1185">Reference proteome</keyword>
<reference evidence="1" key="1">
    <citation type="journal article" date="2022" name="bioRxiv">
        <title>Sequencing and chromosome-scale assembly of the giantPleurodeles waltlgenome.</title>
        <authorList>
            <person name="Brown T."/>
            <person name="Elewa A."/>
            <person name="Iarovenko S."/>
            <person name="Subramanian E."/>
            <person name="Araus A.J."/>
            <person name="Petzold A."/>
            <person name="Susuki M."/>
            <person name="Suzuki K.-i.T."/>
            <person name="Hayashi T."/>
            <person name="Toyoda A."/>
            <person name="Oliveira C."/>
            <person name="Osipova E."/>
            <person name="Leigh N.D."/>
            <person name="Simon A."/>
            <person name="Yun M.H."/>
        </authorList>
    </citation>
    <scope>NUCLEOTIDE SEQUENCE</scope>
    <source>
        <strain evidence="1">20211129_DDA</strain>
        <tissue evidence="1">Liver</tissue>
    </source>
</reference>
<protein>
    <submittedName>
        <fullName evidence="1">Uncharacterized protein</fullName>
    </submittedName>
</protein>